<dbReference type="STRING" id="947166.A0A1D1VD57"/>
<keyword evidence="8" id="KW-0378">Hydrolase</keyword>
<dbReference type="Pfam" id="PF00245">
    <property type="entry name" value="Alk_phosphatase"/>
    <property type="match status" value="1"/>
</dbReference>
<evidence type="ECO:0000256" key="17">
    <source>
        <dbReference type="SAM" id="SignalP"/>
    </source>
</evidence>
<keyword evidence="7 15" id="KW-0479">Metal-binding</keyword>
<dbReference type="FunFam" id="3.40.720.10:FF:000008">
    <property type="entry name" value="Alkaline phosphatase"/>
    <property type="match status" value="1"/>
</dbReference>
<keyword evidence="17" id="KW-0732">Signal</keyword>
<evidence type="ECO:0000313" key="18">
    <source>
        <dbReference type="EMBL" id="GAU97667.1"/>
    </source>
</evidence>
<evidence type="ECO:0000256" key="8">
    <source>
        <dbReference type="ARBA" id="ARBA00022801"/>
    </source>
</evidence>
<evidence type="ECO:0000256" key="2">
    <source>
        <dbReference type="ARBA" id="ARBA00005984"/>
    </source>
</evidence>
<keyword evidence="10 15" id="KW-0460">Magnesium</keyword>
<evidence type="ECO:0000256" key="3">
    <source>
        <dbReference type="ARBA" id="ARBA00012647"/>
    </source>
</evidence>
<keyword evidence="5" id="KW-0597">Phosphoprotein</keyword>
<feature type="chain" id="PRO_5008898282" description="alkaline phosphatase" evidence="17">
    <location>
        <begin position="23"/>
        <end position="499"/>
    </location>
</feature>
<dbReference type="Gene3D" id="3.40.720.10">
    <property type="entry name" value="Alkaline Phosphatase, subunit A"/>
    <property type="match status" value="1"/>
</dbReference>
<dbReference type="OrthoDB" id="5818554at2759"/>
<comment type="cofactor">
    <cofactor evidence="15">
        <name>Mg(2+)</name>
        <dbReference type="ChEBI" id="CHEBI:18420"/>
    </cofactor>
    <text evidence="15">Binds 1 Mg(2+) ion.</text>
</comment>
<evidence type="ECO:0000256" key="6">
    <source>
        <dbReference type="ARBA" id="ARBA00022622"/>
    </source>
</evidence>
<dbReference type="SUPFAM" id="SSF53649">
    <property type="entry name" value="Alkaline phosphatase-like"/>
    <property type="match status" value="1"/>
</dbReference>
<dbReference type="AlphaFoldDB" id="A0A1D1VD57"/>
<feature type="binding site" evidence="15">
    <location>
        <position position="448"/>
    </location>
    <ligand>
        <name>Zn(2+)</name>
        <dbReference type="ChEBI" id="CHEBI:29105"/>
        <label>2</label>
    </ligand>
</feature>
<dbReference type="GO" id="GO:0098552">
    <property type="term" value="C:side of membrane"/>
    <property type="evidence" value="ECO:0007669"/>
    <property type="project" value="UniProtKB-KW"/>
</dbReference>
<evidence type="ECO:0000256" key="16">
    <source>
        <dbReference type="RuleBase" id="RU003946"/>
    </source>
</evidence>
<feature type="active site" description="Phosphoserine intermediate" evidence="14">
    <location>
        <position position="108"/>
    </location>
</feature>
<organism evidence="18 19">
    <name type="scientific">Ramazzottius varieornatus</name>
    <name type="common">Water bear</name>
    <name type="synonym">Tardigrade</name>
    <dbReference type="NCBI Taxonomy" id="947166"/>
    <lineage>
        <taxon>Eukaryota</taxon>
        <taxon>Metazoa</taxon>
        <taxon>Ecdysozoa</taxon>
        <taxon>Tardigrada</taxon>
        <taxon>Eutardigrada</taxon>
        <taxon>Parachela</taxon>
        <taxon>Hypsibioidea</taxon>
        <taxon>Ramazzottiidae</taxon>
        <taxon>Ramazzottius</taxon>
    </lineage>
</organism>
<keyword evidence="12" id="KW-0325">Glycoprotein</keyword>
<dbReference type="GO" id="GO:0005886">
    <property type="term" value="C:plasma membrane"/>
    <property type="evidence" value="ECO:0007669"/>
    <property type="project" value="UniProtKB-SubCell"/>
</dbReference>
<dbReference type="InterPro" id="IPR001952">
    <property type="entry name" value="Alkaline_phosphatase"/>
</dbReference>
<name>A0A1D1VD57_RAMVA</name>
<keyword evidence="9 15" id="KW-0862">Zinc</keyword>
<comment type="caution">
    <text evidence="18">The sequence shown here is derived from an EMBL/GenBank/DDBJ whole genome shotgun (WGS) entry which is preliminary data.</text>
</comment>
<evidence type="ECO:0000256" key="11">
    <source>
        <dbReference type="ARBA" id="ARBA00023136"/>
    </source>
</evidence>
<feature type="binding site" evidence="15">
    <location>
        <position position="171"/>
    </location>
    <ligand>
        <name>Mg(2+)</name>
        <dbReference type="ChEBI" id="CHEBI:18420"/>
    </ligand>
</feature>
<protein>
    <recommendedName>
        <fullName evidence="3">alkaline phosphatase</fullName>
        <ecNumber evidence="3">3.1.3.1</ecNumber>
    </recommendedName>
</protein>
<dbReference type="EC" id="3.1.3.1" evidence="3"/>
<accession>A0A1D1VD57</accession>
<feature type="binding site" evidence="15">
    <location>
        <position position="58"/>
    </location>
    <ligand>
        <name>Zn(2+)</name>
        <dbReference type="ChEBI" id="CHEBI:29105"/>
        <label>2</label>
    </ligand>
</feature>
<comment type="subcellular location">
    <subcellularLocation>
        <location evidence="1">Cell membrane</location>
        <topology evidence="1">Lipid-anchor</topology>
        <topology evidence="1">GPI-anchor</topology>
    </subcellularLocation>
</comment>
<evidence type="ECO:0000313" key="19">
    <source>
        <dbReference type="Proteomes" id="UP000186922"/>
    </source>
</evidence>
<comment type="cofactor">
    <cofactor evidence="15">
        <name>Zn(2+)</name>
        <dbReference type="ChEBI" id="CHEBI:29105"/>
    </cofactor>
    <text evidence="15">Binds 2 Zn(2+) ions.</text>
</comment>
<comment type="similarity">
    <text evidence="2 16">Belongs to the alkaline phosphatase family.</text>
</comment>
<feature type="signal peptide" evidence="17">
    <location>
        <begin position="1"/>
        <end position="22"/>
    </location>
</feature>
<evidence type="ECO:0000256" key="13">
    <source>
        <dbReference type="ARBA" id="ARBA00023288"/>
    </source>
</evidence>
<evidence type="ECO:0000256" key="4">
    <source>
        <dbReference type="ARBA" id="ARBA00022475"/>
    </source>
</evidence>
<dbReference type="SMART" id="SM00098">
    <property type="entry name" value="alkPPc"/>
    <property type="match status" value="1"/>
</dbReference>
<feature type="binding site" evidence="15">
    <location>
        <position position="169"/>
    </location>
    <ligand>
        <name>Mg(2+)</name>
        <dbReference type="ChEBI" id="CHEBI:18420"/>
    </ligand>
</feature>
<feature type="binding site" evidence="15">
    <location>
        <position position="58"/>
    </location>
    <ligand>
        <name>Mg(2+)</name>
        <dbReference type="ChEBI" id="CHEBI:18420"/>
    </ligand>
</feature>
<feature type="binding site" evidence="15">
    <location>
        <position position="336"/>
    </location>
    <ligand>
        <name>Zn(2+)</name>
        <dbReference type="ChEBI" id="CHEBI:29105"/>
        <label>2</label>
    </ligand>
</feature>
<dbReference type="PANTHER" id="PTHR11596">
    <property type="entry name" value="ALKALINE PHOSPHATASE"/>
    <property type="match status" value="1"/>
</dbReference>
<evidence type="ECO:0000256" key="1">
    <source>
        <dbReference type="ARBA" id="ARBA00004609"/>
    </source>
</evidence>
<keyword evidence="11" id="KW-0472">Membrane</keyword>
<dbReference type="InterPro" id="IPR017850">
    <property type="entry name" value="Alkaline_phosphatase_core_sf"/>
</dbReference>
<evidence type="ECO:0000256" key="7">
    <source>
        <dbReference type="ARBA" id="ARBA00022723"/>
    </source>
</evidence>
<feature type="binding site" evidence="15">
    <location>
        <position position="374"/>
    </location>
    <ligand>
        <name>Zn(2+)</name>
        <dbReference type="ChEBI" id="CHEBI:29105"/>
        <label>2</label>
    </ligand>
</feature>
<keyword evidence="4" id="KW-1003">Cell membrane</keyword>
<dbReference type="CDD" id="cd16012">
    <property type="entry name" value="ALP"/>
    <property type="match status" value="1"/>
</dbReference>
<evidence type="ECO:0000256" key="14">
    <source>
        <dbReference type="PIRSR" id="PIRSR601952-1"/>
    </source>
</evidence>
<evidence type="ECO:0000256" key="9">
    <source>
        <dbReference type="ARBA" id="ARBA00022833"/>
    </source>
</evidence>
<evidence type="ECO:0000256" key="5">
    <source>
        <dbReference type="ARBA" id="ARBA00022553"/>
    </source>
</evidence>
<keyword evidence="6" id="KW-0336">GPI-anchor</keyword>
<feature type="binding site" evidence="15">
    <location>
        <position position="373"/>
    </location>
    <ligand>
        <name>Zn(2+)</name>
        <dbReference type="ChEBI" id="CHEBI:29105"/>
        <label>2</label>
    </ligand>
</feature>
<keyword evidence="13" id="KW-0449">Lipoprotein</keyword>
<dbReference type="PRINTS" id="PR00113">
    <property type="entry name" value="ALKPHPHTASE"/>
</dbReference>
<reference evidence="18 19" key="1">
    <citation type="journal article" date="2016" name="Nat. Commun.">
        <title>Extremotolerant tardigrade genome and improved radiotolerance of human cultured cells by tardigrade-unique protein.</title>
        <authorList>
            <person name="Hashimoto T."/>
            <person name="Horikawa D.D."/>
            <person name="Saito Y."/>
            <person name="Kuwahara H."/>
            <person name="Kozuka-Hata H."/>
            <person name="Shin-I T."/>
            <person name="Minakuchi Y."/>
            <person name="Ohishi K."/>
            <person name="Motoyama A."/>
            <person name="Aizu T."/>
            <person name="Enomoto A."/>
            <person name="Kondo K."/>
            <person name="Tanaka S."/>
            <person name="Hara Y."/>
            <person name="Koshikawa S."/>
            <person name="Sagara H."/>
            <person name="Miura T."/>
            <person name="Yokobori S."/>
            <person name="Miyagawa K."/>
            <person name="Suzuki Y."/>
            <person name="Kubo T."/>
            <person name="Oyama M."/>
            <person name="Kohara Y."/>
            <person name="Fujiyama A."/>
            <person name="Arakawa K."/>
            <person name="Katayama T."/>
            <person name="Toyoda A."/>
            <person name="Kunieda T."/>
        </authorList>
    </citation>
    <scope>NUCLEOTIDE SEQUENCE [LARGE SCALE GENOMIC DNA]</scope>
    <source>
        <strain evidence="18 19">YOKOZUNA-1</strain>
    </source>
</reference>
<sequence>MMDRSILLVLLILSQSVTLVHLEDPETWWKIGQEDLREVLRNRPNVNIAKNVIVFVGDGMGLATISAARILEGQLENTTGEEGYLYFEKFPNTGLLKPYSNNMQVSESAASGTALFSGVKVNSETVGVNSNAVPGRCMNSANHNIDGLLTWAQHAGKRTGVVTTTRVTHSTPATLYAHSAEEDWEADVDVDGEQRSHYCKDIALQLINDVPGNRLNVILGGGSANFLPECSNASCPTGRRKDGQDLIAKWKVGKEDAGMHAQYISNHSQLLDNTTIPDFLFGLFSPDKLGYEIDRNETSEDPSISEMTAKAIRVLQKGPEGFFLMVEGALIDNAHHRGHAARALHETIALAKAVKLADTLTDDADTLLIVVADHSHSLVFSGYQKRGSPILGFADSAKILDKKPFTTLFYASGPGAPVNSSRHNLSSEDTGHKDYRQQAFVPTEWSMHLGEDVPIYAKGPYSHLFSGVHEQHFVAHVVNYAACYRRDIPTACDETSPNT</sequence>
<proteinExistence type="inferred from homology"/>
<evidence type="ECO:0000256" key="15">
    <source>
        <dbReference type="PIRSR" id="PIRSR601952-2"/>
    </source>
</evidence>
<keyword evidence="19" id="KW-1185">Reference proteome</keyword>
<gene>
    <name evidence="18" type="primary">RvY_08924-1</name>
    <name evidence="18" type="synonym">RvY_08924.1</name>
    <name evidence="18" type="ORF">RvY_08924</name>
</gene>
<feature type="binding site" evidence="15">
    <location>
        <position position="327"/>
    </location>
    <ligand>
        <name>Mg(2+)</name>
        <dbReference type="ChEBI" id="CHEBI:18420"/>
    </ligand>
</feature>
<dbReference type="GO" id="GO:0046872">
    <property type="term" value="F:metal ion binding"/>
    <property type="evidence" value="ECO:0007669"/>
    <property type="project" value="UniProtKB-KW"/>
</dbReference>
<dbReference type="Proteomes" id="UP000186922">
    <property type="component" value="Unassembled WGS sequence"/>
</dbReference>
<dbReference type="PANTHER" id="PTHR11596:SF5">
    <property type="entry name" value="ALKALINE PHOSPHATASE"/>
    <property type="match status" value="1"/>
</dbReference>
<evidence type="ECO:0000256" key="10">
    <source>
        <dbReference type="ARBA" id="ARBA00022842"/>
    </source>
</evidence>
<dbReference type="GO" id="GO:0004035">
    <property type="term" value="F:alkaline phosphatase activity"/>
    <property type="evidence" value="ECO:0007669"/>
    <property type="project" value="UniProtKB-EC"/>
</dbReference>
<feature type="binding site" evidence="15">
    <location>
        <position position="332"/>
    </location>
    <ligand>
        <name>Zn(2+)</name>
        <dbReference type="ChEBI" id="CHEBI:29105"/>
        <label>2</label>
    </ligand>
</feature>
<dbReference type="EMBL" id="BDGG01000004">
    <property type="protein sequence ID" value="GAU97667.1"/>
    <property type="molecule type" value="Genomic_DNA"/>
</dbReference>
<evidence type="ECO:0000256" key="12">
    <source>
        <dbReference type="ARBA" id="ARBA00023180"/>
    </source>
</evidence>